<evidence type="ECO:0000256" key="2">
    <source>
        <dbReference type="SAM" id="Phobius"/>
    </source>
</evidence>
<evidence type="ECO:0000313" key="4">
    <source>
        <dbReference type="Proteomes" id="UP000515908"/>
    </source>
</evidence>
<organism evidence="3 4">
    <name type="scientific">Angomonas deanei</name>
    <dbReference type="NCBI Taxonomy" id="59799"/>
    <lineage>
        <taxon>Eukaryota</taxon>
        <taxon>Discoba</taxon>
        <taxon>Euglenozoa</taxon>
        <taxon>Kinetoplastea</taxon>
        <taxon>Metakinetoplastina</taxon>
        <taxon>Trypanosomatida</taxon>
        <taxon>Trypanosomatidae</taxon>
        <taxon>Strigomonadinae</taxon>
        <taxon>Angomonas</taxon>
    </lineage>
</organism>
<accession>A0A7G2CJ74</accession>
<sequence>MPDASSQHVVSPTEFSLDRSNTSVDKGFERRLMECNSTISALQMRREIFYKAKRWASFNMFVDTSCVVVGSLLFYETYRVANEELSFIRAVTANPFVRRTFTPIPLFSTFLILYGFMSVPADFVTLQTAKRYIQHENQTIAHLEDTVRDIQNSGK</sequence>
<proteinExistence type="predicted"/>
<feature type="transmembrane region" description="Helical" evidence="2">
    <location>
        <begin position="104"/>
        <end position="124"/>
    </location>
</feature>
<feature type="region of interest" description="Disordered" evidence="1">
    <location>
        <begin position="1"/>
        <end position="20"/>
    </location>
</feature>
<name>A0A7G2CJ74_9TRYP</name>
<keyword evidence="4" id="KW-1185">Reference proteome</keyword>
<keyword evidence="2" id="KW-0812">Transmembrane</keyword>
<keyword evidence="2" id="KW-1133">Transmembrane helix</keyword>
<reference evidence="3 4" key="1">
    <citation type="submission" date="2020-08" db="EMBL/GenBank/DDBJ databases">
        <authorList>
            <person name="Newling K."/>
            <person name="Davey J."/>
            <person name="Forrester S."/>
        </authorList>
    </citation>
    <scope>NUCLEOTIDE SEQUENCE [LARGE SCALE GENOMIC DNA]</scope>
    <source>
        <strain evidence="4">Crithidia deanei Carvalho (ATCC PRA-265)</strain>
    </source>
</reference>
<keyword evidence="2" id="KW-0472">Membrane</keyword>
<gene>
    <name evidence="3" type="ORF">ADEAN_000580000</name>
</gene>
<protein>
    <submittedName>
        <fullName evidence="3">Uncharacterized protein</fullName>
    </submittedName>
</protein>
<evidence type="ECO:0000256" key="1">
    <source>
        <dbReference type="SAM" id="MobiDB-lite"/>
    </source>
</evidence>
<dbReference type="Proteomes" id="UP000515908">
    <property type="component" value="Chromosome 10"/>
</dbReference>
<dbReference type="EMBL" id="LR877154">
    <property type="protein sequence ID" value="CAD2218312.1"/>
    <property type="molecule type" value="Genomic_DNA"/>
</dbReference>
<evidence type="ECO:0000313" key="3">
    <source>
        <dbReference type="EMBL" id="CAD2218312.1"/>
    </source>
</evidence>
<dbReference type="AlphaFoldDB" id="A0A7G2CJ74"/>
<dbReference type="VEuPathDB" id="TriTrypDB:ADEAN_000580000"/>
<feature type="transmembrane region" description="Helical" evidence="2">
    <location>
        <begin position="55"/>
        <end position="75"/>
    </location>
</feature>